<evidence type="ECO:0000313" key="9">
    <source>
        <dbReference type="EnsemblMetazoa" id="MDOA006907-PB"/>
    </source>
</evidence>
<dbReference type="STRING" id="7370.A0A1I8MNQ4"/>
<dbReference type="FunFam" id="3.30.160.60:FF:000145">
    <property type="entry name" value="Zinc finger protein 574"/>
    <property type="match status" value="2"/>
</dbReference>
<proteinExistence type="predicted"/>
<protein>
    <recommendedName>
        <fullName evidence="8">C2H2-type domain-containing protein</fullName>
    </recommendedName>
</protein>
<dbReference type="VEuPathDB" id="VectorBase:MDOA006907"/>
<evidence type="ECO:0000256" key="3">
    <source>
        <dbReference type="ARBA" id="ARBA00022737"/>
    </source>
</evidence>
<dbReference type="AlphaFoldDB" id="A0A1I8MNQ4"/>
<feature type="compositionally biased region" description="Polar residues" evidence="7">
    <location>
        <begin position="331"/>
        <end position="350"/>
    </location>
</feature>
<dbReference type="PROSITE" id="PS50157">
    <property type="entry name" value="ZINC_FINGER_C2H2_2"/>
    <property type="match status" value="7"/>
</dbReference>
<dbReference type="GO" id="GO:0000978">
    <property type="term" value="F:RNA polymerase II cis-regulatory region sequence-specific DNA binding"/>
    <property type="evidence" value="ECO:0007669"/>
    <property type="project" value="TreeGrafter"/>
</dbReference>
<feature type="domain" description="C2H2-type" evidence="8">
    <location>
        <begin position="103"/>
        <end position="131"/>
    </location>
</feature>
<dbReference type="PROSITE" id="PS00028">
    <property type="entry name" value="ZINC_FINGER_C2H2_1"/>
    <property type="match status" value="6"/>
</dbReference>
<keyword evidence="4" id="KW-0863">Zinc-finger</keyword>
<feature type="domain" description="C2H2-type" evidence="8">
    <location>
        <begin position="228"/>
        <end position="256"/>
    </location>
</feature>
<feature type="domain" description="C2H2-type" evidence="8">
    <location>
        <begin position="198"/>
        <end position="226"/>
    </location>
</feature>
<keyword evidence="6" id="KW-0539">Nucleus</keyword>
<organism evidence="9">
    <name type="scientific">Musca domestica</name>
    <name type="common">House fly</name>
    <dbReference type="NCBI Taxonomy" id="7370"/>
    <lineage>
        <taxon>Eukaryota</taxon>
        <taxon>Metazoa</taxon>
        <taxon>Ecdysozoa</taxon>
        <taxon>Arthropoda</taxon>
        <taxon>Hexapoda</taxon>
        <taxon>Insecta</taxon>
        <taxon>Pterygota</taxon>
        <taxon>Neoptera</taxon>
        <taxon>Endopterygota</taxon>
        <taxon>Diptera</taxon>
        <taxon>Brachycera</taxon>
        <taxon>Muscomorpha</taxon>
        <taxon>Muscoidea</taxon>
        <taxon>Muscidae</taxon>
        <taxon>Musca</taxon>
    </lineage>
</organism>
<evidence type="ECO:0000256" key="4">
    <source>
        <dbReference type="ARBA" id="ARBA00022771"/>
    </source>
</evidence>
<dbReference type="PANTHER" id="PTHR24393">
    <property type="entry name" value="ZINC FINGER PROTEIN"/>
    <property type="match status" value="1"/>
</dbReference>
<dbReference type="eggNOG" id="KOG1721">
    <property type="taxonomic scope" value="Eukaryota"/>
</dbReference>
<dbReference type="SMART" id="SM00355">
    <property type="entry name" value="ZnF_C2H2"/>
    <property type="match status" value="9"/>
</dbReference>
<dbReference type="GO" id="GO:0001228">
    <property type="term" value="F:DNA-binding transcription activator activity, RNA polymerase II-specific"/>
    <property type="evidence" value="ECO:0007669"/>
    <property type="project" value="TreeGrafter"/>
</dbReference>
<keyword evidence="2" id="KW-0479">Metal-binding</keyword>
<dbReference type="SUPFAM" id="SSF57667">
    <property type="entry name" value="beta-beta-alpha zinc fingers"/>
    <property type="match status" value="4"/>
</dbReference>
<evidence type="ECO:0000256" key="1">
    <source>
        <dbReference type="ARBA" id="ARBA00004123"/>
    </source>
</evidence>
<sequence>MHMKAVHLPKAPRTRQQCKYCQAWLASKSGLRTHILNMHVHADVEHRCEICGFVSTSREAKKRHIQFKHNPEKRHKCSVCDKSFKVAILLREHMATHTGVDLYKCLYCDATFKSKSNRSTHSKRVHPVEYEKAIIRRPKPCGIKNFETSSFSCEKLLAKHQKDHPAKEYICETCGKVTPTLAVLKRHVRKVHDPKVPAQCTYCGKWYVTRSLMLRHVLNMHTTADSEHRCDICGFVSSTRSATRQHKRFKHNPEKRHKCTMCEKAFKTPTLLKEHLATHTGIDLYKCAYCEATFKSKSNRSTHYRRHHPVEYNANMIRRPKPTAIPKYEQQVASSSNVDMPSSSYDTTSLQPPPPVTDQSPGLV</sequence>
<dbReference type="Pfam" id="PF13894">
    <property type="entry name" value="zf-C2H2_4"/>
    <property type="match status" value="1"/>
</dbReference>
<comment type="subcellular location">
    <subcellularLocation>
        <location evidence="1">Nucleus</location>
    </subcellularLocation>
</comment>
<keyword evidence="5" id="KW-0862">Zinc</keyword>
<dbReference type="PANTHER" id="PTHR24393:SF34">
    <property type="entry name" value="PR_SET DOMAIN 13"/>
    <property type="match status" value="1"/>
</dbReference>
<feature type="domain" description="C2H2-type" evidence="8">
    <location>
        <begin position="169"/>
        <end position="197"/>
    </location>
</feature>
<dbReference type="InterPro" id="IPR036236">
    <property type="entry name" value="Znf_C2H2_sf"/>
</dbReference>
<dbReference type="GO" id="GO:0005634">
    <property type="term" value="C:nucleus"/>
    <property type="evidence" value="ECO:0007669"/>
    <property type="project" value="UniProtKB-SubCell"/>
</dbReference>
<dbReference type="VEuPathDB" id="VectorBase:MDOMA2_017661"/>
<evidence type="ECO:0000256" key="7">
    <source>
        <dbReference type="SAM" id="MobiDB-lite"/>
    </source>
</evidence>
<name>A0A1I8MNQ4_MUSDO</name>
<evidence type="ECO:0000256" key="2">
    <source>
        <dbReference type="ARBA" id="ARBA00022723"/>
    </source>
</evidence>
<feature type="region of interest" description="Disordered" evidence="7">
    <location>
        <begin position="318"/>
        <end position="364"/>
    </location>
</feature>
<dbReference type="EnsemblMetazoa" id="MDOA006907-RB">
    <property type="protein sequence ID" value="MDOA006907-PB"/>
    <property type="gene ID" value="MDOA006907"/>
</dbReference>
<feature type="domain" description="C2H2-type" evidence="8">
    <location>
        <begin position="75"/>
        <end position="102"/>
    </location>
</feature>
<evidence type="ECO:0000259" key="8">
    <source>
        <dbReference type="PROSITE" id="PS50157"/>
    </source>
</evidence>
<dbReference type="Pfam" id="PF00096">
    <property type="entry name" value="zf-C2H2"/>
    <property type="match status" value="4"/>
</dbReference>
<dbReference type="GO" id="GO:0008270">
    <property type="term" value="F:zinc ion binding"/>
    <property type="evidence" value="ECO:0007669"/>
    <property type="project" value="UniProtKB-KW"/>
</dbReference>
<evidence type="ECO:0000256" key="6">
    <source>
        <dbReference type="ARBA" id="ARBA00023242"/>
    </source>
</evidence>
<feature type="domain" description="C2H2-type" evidence="8">
    <location>
        <begin position="285"/>
        <end position="313"/>
    </location>
</feature>
<dbReference type="InterPro" id="IPR013087">
    <property type="entry name" value="Znf_C2H2_type"/>
</dbReference>
<reference evidence="9" key="1">
    <citation type="submission" date="2020-05" db="UniProtKB">
        <authorList>
            <consortium name="EnsemblMetazoa"/>
        </authorList>
    </citation>
    <scope>IDENTIFICATION</scope>
    <source>
        <strain evidence="9">Aabys</strain>
    </source>
</reference>
<evidence type="ECO:0000256" key="5">
    <source>
        <dbReference type="ARBA" id="ARBA00022833"/>
    </source>
</evidence>
<feature type="domain" description="C2H2-type" evidence="8">
    <location>
        <begin position="257"/>
        <end position="284"/>
    </location>
</feature>
<accession>A0A1I8MNQ4</accession>
<keyword evidence="3" id="KW-0677">Repeat</keyword>
<dbReference type="Gene3D" id="3.30.160.60">
    <property type="entry name" value="Classic Zinc Finger"/>
    <property type="match status" value="7"/>
</dbReference>